<reference evidence="2 3" key="1">
    <citation type="journal article" date="2021" name="bioRxiv">
        <title>Chromosome-scale and haplotype-resolved genome assembly of a tetraploid potato cultivar.</title>
        <authorList>
            <person name="Sun H."/>
            <person name="Jiao W.-B."/>
            <person name="Krause K."/>
            <person name="Campoy J.A."/>
            <person name="Goel M."/>
            <person name="Folz-Donahue K."/>
            <person name="Kukat C."/>
            <person name="Huettel B."/>
            <person name="Schneeberger K."/>
        </authorList>
    </citation>
    <scope>NUCLEOTIDE SEQUENCE [LARGE SCALE GENOMIC DNA]</scope>
    <source>
        <strain evidence="2">SolTubOtavaFocal</strain>
        <tissue evidence="2">Leaves</tissue>
    </source>
</reference>
<name>A0ABQ7UVV9_SOLTU</name>
<proteinExistence type="predicted"/>
<feature type="region of interest" description="Disordered" evidence="1">
    <location>
        <begin position="20"/>
        <end position="68"/>
    </location>
</feature>
<organism evidence="2 3">
    <name type="scientific">Solanum tuberosum</name>
    <name type="common">Potato</name>
    <dbReference type="NCBI Taxonomy" id="4113"/>
    <lineage>
        <taxon>Eukaryota</taxon>
        <taxon>Viridiplantae</taxon>
        <taxon>Streptophyta</taxon>
        <taxon>Embryophyta</taxon>
        <taxon>Tracheophyta</taxon>
        <taxon>Spermatophyta</taxon>
        <taxon>Magnoliopsida</taxon>
        <taxon>eudicotyledons</taxon>
        <taxon>Gunneridae</taxon>
        <taxon>Pentapetalae</taxon>
        <taxon>asterids</taxon>
        <taxon>lamiids</taxon>
        <taxon>Solanales</taxon>
        <taxon>Solanaceae</taxon>
        <taxon>Solanoideae</taxon>
        <taxon>Solaneae</taxon>
        <taxon>Solanum</taxon>
    </lineage>
</organism>
<accession>A0ABQ7UVV9</accession>
<feature type="compositionally biased region" description="Polar residues" evidence="1">
    <location>
        <begin position="44"/>
        <end position="68"/>
    </location>
</feature>
<dbReference type="Proteomes" id="UP000826656">
    <property type="component" value="Unassembled WGS sequence"/>
</dbReference>
<evidence type="ECO:0000313" key="2">
    <source>
        <dbReference type="EMBL" id="KAH0755273.1"/>
    </source>
</evidence>
<gene>
    <name evidence="2" type="ORF">KY290_025543</name>
</gene>
<protein>
    <submittedName>
        <fullName evidence="2">Uncharacterized protein</fullName>
    </submittedName>
</protein>
<keyword evidence="3" id="KW-1185">Reference proteome</keyword>
<dbReference type="EMBL" id="JAIVGD010000018">
    <property type="protein sequence ID" value="KAH0755273.1"/>
    <property type="molecule type" value="Genomic_DNA"/>
</dbReference>
<evidence type="ECO:0000256" key="1">
    <source>
        <dbReference type="SAM" id="MobiDB-lite"/>
    </source>
</evidence>
<sequence length="68" mass="7614">MDVYESEIALKKNSTVETKRVPLIQAEKNHGNTRRPRTREVSSRYRSPTPSASSGPKRCSSPNVTRIG</sequence>
<evidence type="ECO:0000313" key="3">
    <source>
        <dbReference type="Proteomes" id="UP000826656"/>
    </source>
</evidence>
<comment type="caution">
    <text evidence="2">The sequence shown here is derived from an EMBL/GenBank/DDBJ whole genome shotgun (WGS) entry which is preliminary data.</text>
</comment>